<organism evidence="4 5">
    <name type="scientific">Azoarcus taiwanensis</name>
    <dbReference type="NCBI Taxonomy" id="666964"/>
    <lineage>
        <taxon>Bacteria</taxon>
        <taxon>Pseudomonadati</taxon>
        <taxon>Pseudomonadota</taxon>
        <taxon>Betaproteobacteria</taxon>
        <taxon>Rhodocyclales</taxon>
        <taxon>Zoogloeaceae</taxon>
        <taxon>Azoarcus</taxon>
    </lineage>
</organism>
<comment type="caution">
    <text evidence="4">The sequence shown here is derived from an EMBL/GenBank/DDBJ whole genome shotgun (WGS) entry which is preliminary data.</text>
</comment>
<sequence>MSEAIRTPSAADFMTDHVCTATSDMSLSAVIELLLKHGTSNTPVIEWRDDRRYLAGFISERDCLAALSDELFFGSPSPVQTAATVMRRHPVCVAPDTDLFALASIFAVHGYRHLPVVENDVLLGMVSRRDVLRAMDAYYREVLAATEHERRPPDLSQIVNQRFILSR</sequence>
<accession>A0A972F7Q6</accession>
<dbReference type="InterPro" id="IPR000644">
    <property type="entry name" value="CBS_dom"/>
</dbReference>
<dbReference type="InterPro" id="IPR046342">
    <property type="entry name" value="CBS_dom_sf"/>
</dbReference>
<dbReference type="Proteomes" id="UP000599523">
    <property type="component" value="Unassembled WGS sequence"/>
</dbReference>
<evidence type="ECO:0000259" key="3">
    <source>
        <dbReference type="PROSITE" id="PS51371"/>
    </source>
</evidence>
<dbReference type="AlphaFoldDB" id="A0A972F7Q6"/>
<dbReference type="PROSITE" id="PS51371">
    <property type="entry name" value="CBS"/>
    <property type="match status" value="2"/>
</dbReference>
<dbReference type="PANTHER" id="PTHR43080:SF26">
    <property type="entry name" value="REGULATORY PROTEIN"/>
    <property type="match status" value="1"/>
</dbReference>
<dbReference type="RefSeq" id="WP_168988152.1">
    <property type="nucleotide sequence ID" value="NZ_CAWPHM010000281.1"/>
</dbReference>
<dbReference type="EMBL" id="WTVM01000055">
    <property type="protein sequence ID" value="NMG03403.1"/>
    <property type="molecule type" value="Genomic_DNA"/>
</dbReference>
<dbReference type="Gene3D" id="3.10.580.10">
    <property type="entry name" value="CBS-domain"/>
    <property type="match status" value="1"/>
</dbReference>
<dbReference type="Pfam" id="PF00571">
    <property type="entry name" value="CBS"/>
    <property type="match status" value="2"/>
</dbReference>
<dbReference type="SUPFAM" id="SSF54631">
    <property type="entry name" value="CBS-domain pair"/>
    <property type="match status" value="1"/>
</dbReference>
<name>A0A972F7Q6_9RHOO</name>
<protein>
    <submittedName>
        <fullName evidence="4">CBS domain-containing protein</fullName>
    </submittedName>
</protein>
<proteinExistence type="predicted"/>
<evidence type="ECO:0000313" key="5">
    <source>
        <dbReference type="Proteomes" id="UP000599523"/>
    </source>
</evidence>
<evidence type="ECO:0000313" key="4">
    <source>
        <dbReference type="EMBL" id="NMG03403.1"/>
    </source>
</evidence>
<feature type="domain" description="CBS" evidence="3">
    <location>
        <begin position="86"/>
        <end position="142"/>
    </location>
</feature>
<keyword evidence="1 2" id="KW-0129">CBS domain</keyword>
<gene>
    <name evidence="4" type="ORF">GPA21_10530</name>
</gene>
<feature type="domain" description="CBS" evidence="3">
    <location>
        <begin position="14"/>
        <end position="77"/>
    </location>
</feature>
<evidence type="ECO:0000256" key="2">
    <source>
        <dbReference type="PROSITE-ProRule" id="PRU00703"/>
    </source>
</evidence>
<reference evidence="4" key="1">
    <citation type="submission" date="2019-12" db="EMBL/GenBank/DDBJ databases">
        <title>Comparative genomics gives insights into the taxonomy of the Azoarcus-Aromatoleum group and reveals separate origins of nif in the plant-associated Azoarcus and non-plant-associated Aromatoleum sub-groups.</title>
        <authorList>
            <person name="Lafos M."/>
            <person name="Maluk M."/>
            <person name="Batista M."/>
            <person name="Junghare M."/>
            <person name="Carmona M."/>
            <person name="Faoro H."/>
            <person name="Cruz L.M."/>
            <person name="Battistoni F."/>
            <person name="De Souza E."/>
            <person name="Pedrosa F."/>
            <person name="Chen W.-M."/>
            <person name="Poole P.S."/>
            <person name="Dixon R.A."/>
            <person name="James E.K."/>
        </authorList>
    </citation>
    <scope>NUCLEOTIDE SEQUENCE</scope>
    <source>
        <strain evidence="4">NSC3</strain>
    </source>
</reference>
<keyword evidence="5" id="KW-1185">Reference proteome</keyword>
<dbReference type="SMART" id="SM00116">
    <property type="entry name" value="CBS"/>
    <property type="match status" value="2"/>
</dbReference>
<dbReference type="InterPro" id="IPR051257">
    <property type="entry name" value="Diverse_CBS-Domain"/>
</dbReference>
<evidence type="ECO:0000256" key="1">
    <source>
        <dbReference type="ARBA" id="ARBA00023122"/>
    </source>
</evidence>
<dbReference type="PANTHER" id="PTHR43080">
    <property type="entry name" value="CBS DOMAIN-CONTAINING PROTEIN CBSX3, MITOCHONDRIAL"/>
    <property type="match status" value="1"/>
</dbReference>